<name>A0A1T1AVI7_RHOFE</name>
<accession>A0A1T1AVI7</accession>
<dbReference type="Pfam" id="PF07690">
    <property type="entry name" value="MFS_1"/>
    <property type="match status" value="1"/>
</dbReference>
<feature type="transmembrane region" description="Helical" evidence="6">
    <location>
        <begin position="83"/>
        <end position="109"/>
    </location>
</feature>
<evidence type="ECO:0000256" key="2">
    <source>
        <dbReference type="ARBA" id="ARBA00022475"/>
    </source>
</evidence>
<dbReference type="InterPro" id="IPR036259">
    <property type="entry name" value="MFS_trans_sf"/>
</dbReference>
<feature type="transmembrane region" description="Helical" evidence="6">
    <location>
        <begin position="372"/>
        <end position="391"/>
    </location>
</feature>
<dbReference type="EMBL" id="MTJN01000002">
    <property type="protein sequence ID" value="OOV08110.1"/>
    <property type="molecule type" value="Genomic_DNA"/>
</dbReference>
<feature type="transmembrane region" description="Helical" evidence="6">
    <location>
        <begin position="281"/>
        <end position="300"/>
    </location>
</feature>
<organism evidence="7 8">
    <name type="scientific">Rhodoferax fermentans</name>
    <dbReference type="NCBI Taxonomy" id="28066"/>
    <lineage>
        <taxon>Bacteria</taxon>
        <taxon>Pseudomonadati</taxon>
        <taxon>Pseudomonadota</taxon>
        <taxon>Betaproteobacteria</taxon>
        <taxon>Burkholderiales</taxon>
        <taxon>Comamonadaceae</taxon>
        <taxon>Rhodoferax</taxon>
    </lineage>
</organism>
<dbReference type="InterPro" id="IPR011701">
    <property type="entry name" value="MFS"/>
</dbReference>
<feature type="transmembrane region" description="Helical" evidence="6">
    <location>
        <begin position="149"/>
        <end position="173"/>
    </location>
</feature>
<dbReference type="STRING" id="28066.RF819_16510"/>
<dbReference type="Proteomes" id="UP000190750">
    <property type="component" value="Unassembled WGS sequence"/>
</dbReference>
<comment type="subcellular location">
    <subcellularLocation>
        <location evidence="1">Cell membrane</location>
        <topology evidence="1">Multi-pass membrane protein</topology>
    </subcellularLocation>
</comment>
<dbReference type="PANTHER" id="PTHR23513">
    <property type="entry name" value="INTEGRAL MEMBRANE EFFLUX PROTEIN-RELATED"/>
    <property type="match status" value="1"/>
</dbReference>
<dbReference type="AlphaFoldDB" id="A0A1T1AVI7"/>
<evidence type="ECO:0000256" key="3">
    <source>
        <dbReference type="ARBA" id="ARBA00022692"/>
    </source>
</evidence>
<evidence type="ECO:0000256" key="1">
    <source>
        <dbReference type="ARBA" id="ARBA00004651"/>
    </source>
</evidence>
<keyword evidence="2" id="KW-1003">Cell membrane</keyword>
<dbReference type="Gene3D" id="1.20.1250.20">
    <property type="entry name" value="MFS general substrate transporter like domains"/>
    <property type="match status" value="1"/>
</dbReference>
<keyword evidence="5 6" id="KW-0472">Membrane</keyword>
<dbReference type="GO" id="GO:0022857">
    <property type="term" value="F:transmembrane transporter activity"/>
    <property type="evidence" value="ECO:0007669"/>
    <property type="project" value="InterPro"/>
</dbReference>
<keyword evidence="8" id="KW-1185">Reference proteome</keyword>
<comment type="caution">
    <text evidence="7">The sequence shown here is derived from an EMBL/GenBank/DDBJ whole genome shotgun (WGS) entry which is preliminary data.</text>
</comment>
<evidence type="ECO:0000256" key="5">
    <source>
        <dbReference type="ARBA" id="ARBA00023136"/>
    </source>
</evidence>
<dbReference type="GO" id="GO:0005886">
    <property type="term" value="C:plasma membrane"/>
    <property type="evidence" value="ECO:0007669"/>
    <property type="project" value="UniProtKB-SubCell"/>
</dbReference>
<keyword evidence="4 6" id="KW-1133">Transmembrane helix</keyword>
<feature type="transmembrane region" description="Helical" evidence="6">
    <location>
        <begin position="21"/>
        <end position="46"/>
    </location>
</feature>
<feature type="transmembrane region" description="Helical" evidence="6">
    <location>
        <begin position="306"/>
        <end position="326"/>
    </location>
</feature>
<keyword evidence="3 6" id="KW-0812">Transmembrane</keyword>
<gene>
    <name evidence="7" type="ORF">RF819_16510</name>
</gene>
<evidence type="ECO:0000256" key="6">
    <source>
        <dbReference type="SAM" id="Phobius"/>
    </source>
</evidence>
<evidence type="ECO:0000256" key="4">
    <source>
        <dbReference type="ARBA" id="ARBA00022989"/>
    </source>
</evidence>
<feature type="transmembrane region" description="Helical" evidence="6">
    <location>
        <begin position="223"/>
        <end position="244"/>
    </location>
</feature>
<evidence type="ECO:0000313" key="8">
    <source>
        <dbReference type="Proteomes" id="UP000190750"/>
    </source>
</evidence>
<proteinExistence type="predicted"/>
<feature type="transmembrane region" description="Helical" evidence="6">
    <location>
        <begin position="256"/>
        <end position="274"/>
    </location>
</feature>
<dbReference type="SUPFAM" id="SSF103473">
    <property type="entry name" value="MFS general substrate transporter"/>
    <property type="match status" value="1"/>
</dbReference>
<sequence>MRTDHKAFYTSLFLSRLADQILLFLVPLVVFQVTQSTAWSGVAFFVETLPRFLSFPICGALCDRISPLRLLRISQMARALACVLGCIASGLTGQVAWLVGVSAVCGVLTTQGLMAREVMLPQVFRGARTEKVLAHAQIADQLGMVLGPLLAALALASWSWVVVLGATAVLFVAADAAMAVWRRVSPVQLVEPTLAHPLQNMHWLQPYRTALTQVLRLPGLKQLIVLAAGVNLVVGVTLATSAAMVTGTLQQSSSDYALLQTGGAIVTVLILLVIARVSLPLGAMGLTAYLAILLGAVATAVSGGPWLYALGFLMVIGFDKMFSVYIRTRRLQVIPAADLGKTTGLIVLLNNVTQPVAGLVVGLFAGPSHAQGVIWAMTAGMALLGGLAVWLERLHRRRQD</sequence>
<dbReference type="OrthoDB" id="3332648at2"/>
<feature type="transmembrane region" description="Helical" evidence="6">
    <location>
        <begin position="347"/>
        <end position="366"/>
    </location>
</feature>
<protein>
    <submittedName>
        <fullName evidence="7">MFS transporter</fullName>
    </submittedName>
</protein>
<evidence type="ECO:0000313" key="7">
    <source>
        <dbReference type="EMBL" id="OOV08110.1"/>
    </source>
</evidence>
<dbReference type="PANTHER" id="PTHR23513:SF6">
    <property type="entry name" value="MAJOR FACILITATOR SUPERFAMILY ASSOCIATED DOMAIN-CONTAINING PROTEIN"/>
    <property type="match status" value="1"/>
</dbReference>
<dbReference type="RefSeq" id="WP_078365977.1">
    <property type="nucleotide sequence ID" value="NZ_MTJN01000002.1"/>
</dbReference>
<reference evidence="7 8" key="1">
    <citation type="submission" date="2017-01" db="EMBL/GenBank/DDBJ databases">
        <title>Genome sequencing of Rhodoferax fermentans JCM 7819.</title>
        <authorList>
            <person name="Kim Y.J."/>
            <person name="Farh M.E.-A."/>
            <person name="Yang D.-C."/>
        </authorList>
    </citation>
    <scope>NUCLEOTIDE SEQUENCE [LARGE SCALE GENOMIC DNA]</scope>
    <source>
        <strain evidence="7 8">JCM 7819</strain>
    </source>
</reference>